<reference evidence="2" key="1">
    <citation type="submission" date="2022-10" db="EMBL/GenBank/DDBJ databases">
        <authorList>
            <person name="Hyden B.L."/>
            <person name="Feng K."/>
            <person name="Yates T."/>
            <person name="Jawdy S."/>
            <person name="Smart L.B."/>
            <person name="Muchero W."/>
        </authorList>
    </citation>
    <scope>NUCLEOTIDE SEQUENCE</scope>
    <source>
        <tissue evidence="2">Shoot tip</tissue>
    </source>
</reference>
<feature type="compositionally biased region" description="Basic and acidic residues" evidence="1">
    <location>
        <begin position="1"/>
        <end position="21"/>
    </location>
</feature>
<evidence type="ECO:0000313" key="2">
    <source>
        <dbReference type="EMBL" id="KAJ6348891.1"/>
    </source>
</evidence>
<reference evidence="2" key="2">
    <citation type="journal article" date="2023" name="Int. J. Mol. Sci.">
        <title>De Novo Assembly and Annotation of 11 Diverse Shrub Willow (Salix) Genomes Reveals Novel Gene Organization in Sex-Linked Regions.</title>
        <authorList>
            <person name="Hyden B."/>
            <person name="Feng K."/>
            <person name="Yates T.B."/>
            <person name="Jawdy S."/>
            <person name="Cereghino C."/>
            <person name="Smart L.B."/>
            <person name="Muchero W."/>
        </authorList>
    </citation>
    <scope>NUCLEOTIDE SEQUENCE</scope>
    <source>
        <tissue evidence="2">Shoot tip</tissue>
    </source>
</reference>
<feature type="compositionally biased region" description="Acidic residues" evidence="1">
    <location>
        <begin position="22"/>
        <end position="45"/>
    </location>
</feature>
<keyword evidence="3" id="KW-1185">Reference proteome</keyword>
<sequence length="82" mass="9367">MREKGDEGRLQRERDDLQQRDDEGDEGAGDDGAEGDEGTEGDEETTALRLRERGAFSLMKKMWETRCREGETDLQKMPVVFT</sequence>
<dbReference type="Proteomes" id="UP001141253">
    <property type="component" value="Chromosome 19"/>
</dbReference>
<gene>
    <name evidence="2" type="ORF">OIU77_006472</name>
</gene>
<proteinExistence type="predicted"/>
<evidence type="ECO:0000256" key="1">
    <source>
        <dbReference type="SAM" id="MobiDB-lite"/>
    </source>
</evidence>
<feature type="region of interest" description="Disordered" evidence="1">
    <location>
        <begin position="1"/>
        <end position="51"/>
    </location>
</feature>
<comment type="caution">
    <text evidence="2">The sequence shown here is derived from an EMBL/GenBank/DDBJ whole genome shotgun (WGS) entry which is preliminary data.</text>
</comment>
<dbReference type="EMBL" id="JAPFFI010000018">
    <property type="protein sequence ID" value="KAJ6348891.1"/>
    <property type="molecule type" value="Genomic_DNA"/>
</dbReference>
<accession>A0ABQ9ALR8</accession>
<evidence type="ECO:0000313" key="3">
    <source>
        <dbReference type="Proteomes" id="UP001141253"/>
    </source>
</evidence>
<organism evidence="2 3">
    <name type="scientific">Salix suchowensis</name>
    <dbReference type="NCBI Taxonomy" id="1278906"/>
    <lineage>
        <taxon>Eukaryota</taxon>
        <taxon>Viridiplantae</taxon>
        <taxon>Streptophyta</taxon>
        <taxon>Embryophyta</taxon>
        <taxon>Tracheophyta</taxon>
        <taxon>Spermatophyta</taxon>
        <taxon>Magnoliopsida</taxon>
        <taxon>eudicotyledons</taxon>
        <taxon>Gunneridae</taxon>
        <taxon>Pentapetalae</taxon>
        <taxon>rosids</taxon>
        <taxon>fabids</taxon>
        <taxon>Malpighiales</taxon>
        <taxon>Salicaceae</taxon>
        <taxon>Saliceae</taxon>
        <taxon>Salix</taxon>
    </lineage>
</organism>
<protein>
    <submittedName>
        <fullName evidence="2">Uncharacterized protein</fullName>
    </submittedName>
</protein>
<name>A0ABQ9ALR8_9ROSI</name>